<dbReference type="Gene3D" id="2.60.40.4070">
    <property type="match status" value="1"/>
</dbReference>
<organism evidence="2">
    <name type="scientific">Caldithrix abyssi</name>
    <dbReference type="NCBI Taxonomy" id="187145"/>
    <lineage>
        <taxon>Bacteria</taxon>
        <taxon>Pseudomonadati</taxon>
        <taxon>Calditrichota</taxon>
        <taxon>Calditrichia</taxon>
        <taxon>Calditrichales</taxon>
        <taxon>Calditrichaceae</taxon>
        <taxon>Caldithrix</taxon>
    </lineage>
</organism>
<reference evidence="2" key="1">
    <citation type="journal article" date="2020" name="mSystems">
        <title>Genome- and Community-Level Interaction Insights into Carbon Utilization and Element Cycling Functions of Hydrothermarchaeota in Hydrothermal Sediment.</title>
        <authorList>
            <person name="Zhou Z."/>
            <person name="Liu Y."/>
            <person name="Xu W."/>
            <person name="Pan J."/>
            <person name="Luo Z.H."/>
            <person name="Li M."/>
        </authorList>
    </citation>
    <scope>NUCLEOTIDE SEQUENCE [LARGE SCALE GENOMIC DNA]</scope>
    <source>
        <strain evidence="2">HyVt-577</strain>
    </source>
</reference>
<dbReference type="AlphaFoldDB" id="A0A7V4UBU5"/>
<dbReference type="Pfam" id="PF13860">
    <property type="entry name" value="FlgD_ig"/>
    <property type="match status" value="1"/>
</dbReference>
<name>A0A7V4UBU5_CALAY</name>
<gene>
    <name evidence="2" type="ORF">ENK44_00890</name>
</gene>
<dbReference type="SUPFAM" id="SSF110296">
    <property type="entry name" value="Oligoxyloglucan reducing end-specific cellobiohydrolase"/>
    <property type="match status" value="3"/>
</dbReference>
<dbReference type="InterPro" id="IPR015943">
    <property type="entry name" value="WD40/YVTN_repeat-like_dom_sf"/>
</dbReference>
<protein>
    <submittedName>
        <fullName evidence="2">T9SS type A sorting domain-containing protein</fullName>
    </submittedName>
</protein>
<evidence type="ECO:0000313" key="2">
    <source>
        <dbReference type="EMBL" id="HGY54232.1"/>
    </source>
</evidence>
<dbReference type="InterPro" id="IPR025965">
    <property type="entry name" value="FlgD/Vpr_Ig-like"/>
</dbReference>
<dbReference type="CDD" id="cd15482">
    <property type="entry name" value="Sialidase_non-viral"/>
    <property type="match status" value="1"/>
</dbReference>
<feature type="domain" description="FlgD/Vpr Ig-like" evidence="1">
    <location>
        <begin position="784"/>
        <end position="843"/>
    </location>
</feature>
<dbReference type="Proteomes" id="UP000885779">
    <property type="component" value="Unassembled WGS sequence"/>
</dbReference>
<dbReference type="NCBIfam" id="TIGR04183">
    <property type="entry name" value="Por_Secre_tail"/>
    <property type="match status" value="1"/>
</dbReference>
<dbReference type="InterPro" id="IPR026444">
    <property type="entry name" value="Secre_tail"/>
</dbReference>
<sequence>MTRYFFSIIILLILILPLFGQDWVQKMERMDTDFYSIQKSFNEYWKDRPIERGKGWKQFKRWEYFWEQRVYPSGQFPAPNQTALAMEAYWQKRAESPNAIAADDADWTSLGPDSWTTVSYNPGIGRVNCVVRDPNNSNLLYIGAPSGGFWKSTDGGATWYTTTDAQTVLGVTSIAIDPTNSDVIFIGTGDGDAGDTYSIGLLKSTDGGETWQQTGLQWDVTESRRISKVLIHPNNPNIMLAATNNGIYKSTDAGVNWSNVLSGNFKDMEFKPGDPSTVYASGSSFYKSTDTGDTFSESMTGISNPIRIQRIAIAVSSANSNYVYLLISDAVTSGLHGVYRSTDSGASFSLQANSPNLLDSSIDGSGSGGQGWYDLAIAVSPSDINEVYVGGVNTWKSTDGGVNWNIVGYWYYPNTSVPYVHADVHALEFYGSDLYAGSDGGLWVTSDGGSNWTDLSAGLVTTQFYRMGGYPGDAGLILTGAQDNGTNRYRDAAWVHVRGADGMEAAINYNNPDTMYCCIQSGGLYRSIDGGDNFQSIKNDIDEDGNWVTPYLLHPTDPQTLFAGYVNVWKTTDGGDSWVKLSDFGGSTLRSIAIAKSNPNVVYTATGNIIYRTTDGGSNWNDVTSNLPVDQASLTYIAVSDFDADEVWVTFSGYVDGVKVYKSVNGGANWSNVSGTLPNLPVNCIVFQNNYNDALYIGTDVGVYYTDTTLTDWEPFMQGLPNVIVDELEIHYGAGLLRAATYGRGMWQSPLKNVVSGLEQSPSNPQLFSLYQNYPNPFNPSTTISYMLERNRHITLRIYDMQGKEIRTLIDAVQSAGLHQIRWNGQNNQGTAVAGGVYISTLTSNGFKQSRKMILLR</sequence>
<dbReference type="PANTHER" id="PTHR43739">
    <property type="entry name" value="XYLOGLUCANASE (EUROFUNG)"/>
    <property type="match status" value="1"/>
</dbReference>
<dbReference type="InterPro" id="IPR052025">
    <property type="entry name" value="Xyloglucanase_GH74"/>
</dbReference>
<evidence type="ECO:0000259" key="1">
    <source>
        <dbReference type="Pfam" id="PF13860"/>
    </source>
</evidence>
<dbReference type="Gene3D" id="2.130.10.10">
    <property type="entry name" value="YVTN repeat-like/Quinoprotein amine dehydrogenase"/>
    <property type="match status" value="5"/>
</dbReference>
<accession>A0A7V4UBU5</accession>
<proteinExistence type="predicted"/>
<dbReference type="GO" id="GO:0010411">
    <property type="term" value="P:xyloglucan metabolic process"/>
    <property type="evidence" value="ECO:0007669"/>
    <property type="project" value="TreeGrafter"/>
</dbReference>
<dbReference type="PANTHER" id="PTHR43739:SF5">
    <property type="entry name" value="EXO-ALPHA-SIALIDASE"/>
    <property type="match status" value="1"/>
</dbReference>
<comment type="caution">
    <text evidence="2">The sequence shown here is derived from an EMBL/GenBank/DDBJ whole genome shotgun (WGS) entry which is preliminary data.</text>
</comment>
<dbReference type="EMBL" id="DRQG01000012">
    <property type="protein sequence ID" value="HGY54232.1"/>
    <property type="molecule type" value="Genomic_DNA"/>
</dbReference>